<organism evidence="3 4">
    <name type="scientific">Aliikangiella coralliicola</name>
    <dbReference type="NCBI Taxonomy" id="2592383"/>
    <lineage>
        <taxon>Bacteria</taxon>
        <taxon>Pseudomonadati</taxon>
        <taxon>Pseudomonadota</taxon>
        <taxon>Gammaproteobacteria</taxon>
        <taxon>Oceanospirillales</taxon>
        <taxon>Pleioneaceae</taxon>
        <taxon>Aliikangiella</taxon>
    </lineage>
</organism>
<gene>
    <name evidence="1" type="primary">slyX</name>
    <name evidence="3" type="ORF">FLL46_16530</name>
</gene>
<dbReference type="Gene3D" id="1.20.5.300">
    <property type="match status" value="1"/>
</dbReference>
<proteinExistence type="inferred from homology"/>
<dbReference type="AlphaFoldDB" id="A0A545UBA4"/>
<dbReference type="PANTHER" id="PTHR36508:SF1">
    <property type="entry name" value="PROTEIN SLYX"/>
    <property type="match status" value="1"/>
</dbReference>
<dbReference type="OrthoDB" id="5771733at2"/>
<keyword evidence="2" id="KW-0175">Coiled coil</keyword>
<dbReference type="Proteomes" id="UP000315439">
    <property type="component" value="Unassembled WGS sequence"/>
</dbReference>
<name>A0A545UBA4_9GAMM</name>
<evidence type="ECO:0000256" key="1">
    <source>
        <dbReference type="HAMAP-Rule" id="MF_00715"/>
    </source>
</evidence>
<dbReference type="HAMAP" id="MF_00715">
    <property type="entry name" value="SlyX"/>
    <property type="match status" value="1"/>
</dbReference>
<dbReference type="Pfam" id="PF04102">
    <property type="entry name" value="SlyX"/>
    <property type="match status" value="1"/>
</dbReference>
<reference evidence="3 4" key="1">
    <citation type="submission" date="2019-07" db="EMBL/GenBank/DDBJ databases">
        <title>Draft genome for Aliikangiella sp. M105.</title>
        <authorList>
            <person name="Wang G."/>
        </authorList>
    </citation>
    <scope>NUCLEOTIDE SEQUENCE [LARGE SCALE GENOMIC DNA]</scope>
    <source>
        <strain evidence="3 4">M105</strain>
    </source>
</reference>
<comment type="similarity">
    <text evidence="1">Belongs to the SlyX family.</text>
</comment>
<protein>
    <recommendedName>
        <fullName evidence="1">Protein SlyX homolog</fullName>
    </recommendedName>
</protein>
<dbReference type="InterPro" id="IPR007236">
    <property type="entry name" value="SlyX"/>
</dbReference>
<evidence type="ECO:0000256" key="2">
    <source>
        <dbReference type="SAM" id="Coils"/>
    </source>
</evidence>
<comment type="caution">
    <text evidence="3">The sequence shown here is derived from an EMBL/GenBank/DDBJ whole genome shotgun (WGS) entry which is preliminary data.</text>
</comment>
<dbReference type="PANTHER" id="PTHR36508">
    <property type="entry name" value="PROTEIN SLYX"/>
    <property type="match status" value="1"/>
</dbReference>
<evidence type="ECO:0000313" key="3">
    <source>
        <dbReference type="EMBL" id="TQV86749.1"/>
    </source>
</evidence>
<sequence>MTPLESATNRIEELETKMMFQEDLIEQLNQSIISQQQDIRKLTQIIERMNTQLEDLRQPNVIDASLETPPPHY</sequence>
<keyword evidence="4" id="KW-1185">Reference proteome</keyword>
<feature type="coiled-coil region" evidence="2">
    <location>
        <begin position="4"/>
        <end position="52"/>
    </location>
</feature>
<evidence type="ECO:0000313" key="4">
    <source>
        <dbReference type="Proteomes" id="UP000315439"/>
    </source>
</evidence>
<dbReference type="EMBL" id="VIKS01000010">
    <property type="protein sequence ID" value="TQV86749.1"/>
    <property type="molecule type" value="Genomic_DNA"/>
</dbReference>
<accession>A0A545UBA4</accession>